<name>A0A7J7JK16_BUGNE</name>
<feature type="active site" evidence="11">
    <location>
        <position position="65"/>
    </location>
</feature>
<dbReference type="PRINTS" id="PR00792">
    <property type="entry name" value="PEPSIN"/>
</dbReference>
<evidence type="ECO:0000256" key="13">
    <source>
        <dbReference type="SAM" id="Phobius"/>
    </source>
</evidence>
<keyword evidence="9 13" id="KW-0472">Membrane</keyword>
<dbReference type="GO" id="GO:0004190">
    <property type="term" value="F:aspartic-type endopeptidase activity"/>
    <property type="evidence" value="ECO:0007669"/>
    <property type="project" value="UniProtKB-KW"/>
</dbReference>
<dbReference type="PANTHER" id="PTHR47965:SF12">
    <property type="entry name" value="ASPARTIC PROTEINASE 3-RELATED"/>
    <property type="match status" value="1"/>
</dbReference>
<dbReference type="Gene3D" id="2.40.70.10">
    <property type="entry name" value="Acid Proteases"/>
    <property type="match status" value="2"/>
</dbReference>
<dbReference type="FunFam" id="2.40.70.10:FF:000007">
    <property type="entry name" value="Beta-secretase 1"/>
    <property type="match status" value="1"/>
</dbReference>
<feature type="active site" evidence="11">
    <location>
        <position position="261"/>
    </location>
</feature>
<feature type="transmembrane region" description="Helical" evidence="13">
    <location>
        <begin position="431"/>
        <end position="456"/>
    </location>
</feature>
<dbReference type="EMBL" id="VXIV02002340">
    <property type="protein sequence ID" value="KAF6026143.1"/>
    <property type="molecule type" value="Genomic_DNA"/>
</dbReference>
<dbReference type="InterPro" id="IPR001461">
    <property type="entry name" value="Aspartic_peptidase_A1"/>
</dbReference>
<dbReference type="PROSITE" id="PS00141">
    <property type="entry name" value="ASP_PROTEASE"/>
    <property type="match status" value="1"/>
</dbReference>
<reference evidence="15" key="1">
    <citation type="submission" date="2020-06" db="EMBL/GenBank/DDBJ databases">
        <title>Draft genome of Bugula neritina, a colonial animal packing powerful symbionts and potential medicines.</title>
        <authorList>
            <person name="Rayko M."/>
        </authorList>
    </citation>
    <scope>NUCLEOTIDE SEQUENCE [LARGE SCALE GENOMIC DNA]</scope>
    <source>
        <strain evidence="15">Kwan_BN1</strain>
    </source>
</reference>
<dbReference type="InterPro" id="IPR001969">
    <property type="entry name" value="Aspartic_peptidase_AS"/>
</dbReference>
<accession>A0A7J7JK16</accession>
<keyword evidence="5" id="KW-0732">Signal</keyword>
<evidence type="ECO:0000256" key="1">
    <source>
        <dbReference type="ARBA" id="ARBA00004479"/>
    </source>
</evidence>
<feature type="domain" description="Peptidase A1" evidence="14">
    <location>
        <begin position="47"/>
        <end position="390"/>
    </location>
</feature>
<dbReference type="InterPro" id="IPR009120">
    <property type="entry name" value="BACE1"/>
</dbReference>
<keyword evidence="16" id="KW-1185">Reference proteome</keyword>
<sequence length="484" mass="53404">MGHEEDELGVKTVMQWIQDIIPLMCCVFICHSASDVYRLQGKPAGGYYIEIEIGTPPQLFNVLLDTGSSNFAIASSYNPILSTYFDSSKSTSFTTSGQSIQVNYTQGHWEGIVGSDVINFAGGNLTAVRASISLIQESREFFENGSQWQGILGLAYQSITVYPDGYQPTLLLNSLAISGQVPNSFSMQLCGPRDISDNDDVATGGNFTLGDVDRTQYTGSLYSVLVVKERYYQLLITDIKVGNTSLGVECAELNKDKTILDSGTTNLRLPTKVYSKFIKMLKLKSNISNLGDAFWYGTDLACFNHSNDASSFYNQFPVIHLHILSTAQQEVVLYVSPVQYLRPVPPLTSTDKDCYKVAVASSSAGTVIGAVIMEGYFAYFDRENGSVLLAETTCSPRTPSVQPSTIVGYFPSSNTSSCMYIAKHNKVLPTYAIVLIVVVSLILVVLLSLLIVNLICKLKHRRRRRMQSDTNFYNLVDNSFDTEY</sequence>
<evidence type="ECO:0000256" key="11">
    <source>
        <dbReference type="PIRSR" id="PIRSR601461-1"/>
    </source>
</evidence>
<keyword evidence="4 13" id="KW-0812">Transmembrane</keyword>
<organism evidence="15 16">
    <name type="scientific">Bugula neritina</name>
    <name type="common">Brown bryozoan</name>
    <name type="synonym">Sertularia neritina</name>
    <dbReference type="NCBI Taxonomy" id="10212"/>
    <lineage>
        <taxon>Eukaryota</taxon>
        <taxon>Metazoa</taxon>
        <taxon>Spiralia</taxon>
        <taxon>Lophotrochozoa</taxon>
        <taxon>Bryozoa</taxon>
        <taxon>Gymnolaemata</taxon>
        <taxon>Cheilostomatida</taxon>
        <taxon>Flustrina</taxon>
        <taxon>Buguloidea</taxon>
        <taxon>Bugulidae</taxon>
        <taxon>Bugula</taxon>
    </lineage>
</organism>
<dbReference type="GO" id="GO:0050435">
    <property type="term" value="P:amyloid-beta metabolic process"/>
    <property type="evidence" value="ECO:0007669"/>
    <property type="project" value="TreeGrafter"/>
</dbReference>
<dbReference type="InterPro" id="IPR021109">
    <property type="entry name" value="Peptidase_aspartic_dom_sf"/>
</dbReference>
<evidence type="ECO:0000256" key="8">
    <source>
        <dbReference type="ARBA" id="ARBA00022989"/>
    </source>
</evidence>
<evidence type="ECO:0000256" key="5">
    <source>
        <dbReference type="ARBA" id="ARBA00022729"/>
    </source>
</evidence>
<dbReference type="Proteomes" id="UP000593567">
    <property type="component" value="Unassembled WGS sequence"/>
</dbReference>
<evidence type="ECO:0000256" key="9">
    <source>
        <dbReference type="ARBA" id="ARBA00023136"/>
    </source>
</evidence>
<comment type="caution">
    <text evidence="15">The sequence shown here is derived from an EMBL/GenBank/DDBJ whole genome shotgun (WGS) entry which is preliminary data.</text>
</comment>
<protein>
    <submittedName>
        <fullName evidence="15">BACE1</fullName>
    </submittedName>
</protein>
<evidence type="ECO:0000256" key="3">
    <source>
        <dbReference type="ARBA" id="ARBA00022670"/>
    </source>
</evidence>
<dbReference type="AlphaFoldDB" id="A0A7J7JK16"/>
<evidence type="ECO:0000256" key="2">
    <source>
        <dbReference type="ARBA" id="ARBA00007447"/>
    </source>
</evidence>
<dbReference type="InterPro" id="IPR009119">
    <property type="entry name" value="BACE"/>
</dbReference>
<dbReference type="InterPro" id="IPR033121">
    <property type="entry name" value="PEPTIDASE_A1"/>
</dbReference>
<keyword evidence="7 12" id="KW-0378">Hydrolase</keyword>
<keyword evidence="3 12" id="KW-0645">Protease</keyword>
<dbReference type="GO" id="GO:0005886">
    <property type="term" value="C:plasma membrane"/>
    <property type="evidence" value="ECO:0007669"/>
    <property type="project" value="TreeGrafter"/>
</dbReference>
<keyword evidence="8 13" id="KW-1133">Transmembrane helix</keyword>
<dbReference type="PRINTS" id="PR01816">
    <property type="entry name" value="BACE1"/>
</dbReference>
<evidence type="ECO:0000256" key="6">
    <source>
        <dbReference type="ARBA" id="ARBA00022750"/>
    </source>
</evidence>
<evidence type="ECO:0000256" key="10">
    <source>
        <dbReference type="ARBA" id="ARBA00023145"/>
    </source>
</evidence>
<keyword evidence="10" id="KW-0865">Zymogen</keyword>
<dbReference type="PANTHER" id="PTHR47965">
    <property type="entry name" value="ASPARTYL PROTEASE-RELATED"/>
    <property type="match status" value="1"/>
</dbReference>
<dbReference type="GO" id="GO:0005768">
    <property type="term" value="C:endosome"/>
    <property type="evidence" value="ECO:0007669"/>
    <property type="project" value="TreeGrafter"/>
</dbReference>
<comment type="subcellular location">
    <subcellularLocation>
        <location evidence="1">Membrane</location>
        <topology evidence="1">Single-pass type I membrane protein</topology>
    </subcellularLocation>
</comment>
<proteinExistence type="inferred from homology"/>
<dbReference type="GO" id="GO:0005802">
    <property type="term" value="C:trans-Golgi network"/>
    <property type="evidence" value="ECO:0007669"/>
    <property type="project" value="TreeGrafter"/>
</dbReference>
<evidence type="ECO:0000313" key="16">
    <source>
        <dbReference type="Proteomes" id="UP000593567"/>
    </source>
</evidence>
<evidence type="ECO:0000256" key="4">
    <source>
        <dbReference type="ARBA" id="ARBA00022692"/>
    </source>
</evidence>
<dbReference type="OrthoDB" id="2747330at2759"/>
<evidence type="ECO:0000259" key="14">
    <source>
        <dbReference type="PROSITE" id="PS51767"/>
    </source>
</evidence>
<dbReference type="Pfam" id="PF00026">
    <property type="entry name" value="Asp"/>
    <property type="match status" value="1"/>
</dbReference>
<gene>
    <name evidence="15" type="ORF">EB796_015551</name>
</gene>
<evidence type="ECO:0000313" key="15">
    <source>
        <dbReference type="EMBL" id="KAF6026143.1"/>
    </source>
</evidence>
<evidence type="ECO:0000256" key="12">
    <source>
        <dbReference type="RuleBase" id="RU000454"/>
    </source>
</evidence>
<evidence type="ECO:0000256" key="7">
    <source>
        <dbReference type="ARBA" id="ARBA00022801"/>
    </source>
</evidence>
<keyword evidence="6 12" id="KW-0064">Aspartyl protease</keyword>
<dbReference type="SUPFAM" id="SSF50630">
    <property type="entry name" value="Acid proteases"/>
    <property type="match status" value="1"/>
</dbReference>
<comment type="similarity">
    <text evidence="2 12">Belongs to the peptidase A1 family.</text>
</comment>
<dbReference type="PROSITE" id="PS51767">
    <property type="entry name" value="PEPTIDASE_A1"/>
    <property type="match status" value="1"/>
</dbReference>
<dbReference type="GO" id="GO:0006509">
    <property type="term" value="P:membrane protein ectodomain proteolysis"/>
    <property type="evidence" value="ECO:0007669"/>
    <property type="project" value="TreeGrafter"/>
</dbReference>
<dbReference type="PRINTS" id="PR01815">
    <property type="entry name" value="BACEFAMILY"/>
</dbReference>